<dbReference type="Proteomes" id="UP000238937">
    <property type="component" value="Unassembled WGS sequence"/>
</dbReference>
<dbReference type="Gene3D" id="3.90.79.10">
    <property type="entry name" value="Nucleoside Triphosphate Pyrophosphohydrolase"/>
    <property type="match status" value="1"/>
</dbReference>
<feature type="domain" description="Nudix hydrolase" evidence="3">
    <location>
        <begin position="3"/>
        <end position="144"/>
    </location>
</feature>
<organism evidence="4 5">
    <name type="scientific">Chamaesiphon polymorphus CCALA 037</name>
    <dbReference type="NCBI Taxonomy" id="2107692"/>
    <lineage>
        <taxon>Bacteria</taxon>
        <taxon>Bacillati</taxon>
        <taxon>Cyanobacteriota</taxon>
        <taxon>Cyanophyceae</taxon>
        <taxon>Gomontiellales</taxon>
        <taxon>Chamaesiphonaceae</taxon>
        <taxon>Chamaesiphon</taxon>
    </lineage>
</organism>
<gene>
    <name evidence="4" type="ORF">C7B77_05805</name>
</gene>
<dbReference type="Pfam" id="PF00293">
    <property type="entry name" value="NUDIX"/>
    <property type="match status" value="1"/>
</dbReference>
<dbReference type="PROSITE" id="PS51462">
    <property type="entry name" value="NUDIX"/>
    <property type="match status" value="1"/>
</dbReference>
<dbReference type="RefSeq" id="WP_106301364.1">
    <property type="nucleotide sequence ID" value="NZ_PVWO01000046.1"/>
</dbReference>
<evidence type="ECO:0000259" key="3">
    <source>
        <dbReference type="PROSITE" id="PS51462"/>
    </source>
</evidence>
<dbReference type="CDD" id="cd18882">
    <property type="entry name" value="NUDIX_Hydrolase"/>
    <property type="match status" value="1"/>
</dbReference>
<accession>A0A2T1GJZ7</accession>
<comment type="similarity">
    <text evidence="2">Belongs to the Nudix hydrolase family.</text>
</comment>
<dbReference type="InterPro" id="IPR015797">
    <property type="entry name" value="NUDIX_hydrolase-like_dom_sf"/>
</dbReference>
<dbReference type="AlphaFoldDB" id="A0A2T1GJZ7"/>
<dbReference type="GO" id="GO:0016787">
    <property type="term" value="F:hydrolase activity"/>
    <property type="evidence" value="ECO:0007669"/>
    <property type="project" value="UniProtKB-KW"/>
</dbReference>
<evidence type="ECO:0000313" key="5">
    <source>
        <dbReference type="Proteomes" id="UP000238937"/>
    </source>
</evidence>
<dbReference type="InterPro" id="IPR020476">
    <property type="entry name" value="Nudix_hydrolase"/>
</dbReference>
<evidence type="ECO:0000256" key="2">
    <source>
        <dbReference type="RuleBase" id="RU003476"/>
    </source>
</evidence>
<dbReference type="InterPro" id="IPR000086">
    <property type="entry name" value="NUDIX_hydrolase_dom"/>
</dbReference>
<dbReference type="SUPFAM" id="SSF55811">
    <property type="entry name" value="Nudix"/>
    <property type="match status" value="1"/>
</dbReference>
<evidence type="ECO:0000313" key="4">
    <source>
        <dbReference type="EMBL" id="PSB58148.1"/>
    </source>
</evidence>
<dbReference type="PRINTS" id="PR00502">
    <property type="entry name" value="NUDIXFAMILY"/>
</dbReference>
<keyword evidence="5" id="KW-1185">Reference proteome</keyword>
<comment type="caution">
    <text evidence="4">The sequence shown here is derived from an EMBL/GenBank/DDBJ whole genome shotgun (WGS) entry which is preliminary data.</text>
</comment>
<reference evidence="4 5" key="1">
    <citation type="submission" date="2018-03" db="EMBL/GenBank/DDBJ databases">
        <title>The ancient ancestry and fast evolution of plastids.</title>
        <authorList>
            <person name="Moore K.R."/>
            <person name="Magnabosco C."/>
            <person name="Momper L."/>
            <person name="Gold D.A."/>
            <person name="Bosak T."/>
            <person name="Fournier G.P."/>
        </authorList>
    </citation>
    <scope>NUCLEOTIDE SEQUENCE [LARGE SCALE GENOMIC DNA]</scope>
    <source>
        <strain evidence="4 5">CCALA 037</strain>
    </source>
</reference>
<dbReference type="OrthoDB" id="161692at2"/>
<proteinExistence type="inferred from homology"/>
<protein>
    <submittedName>
        <fullName evidence="4">NUDIX hydrolase</fullName>
    </submittedName>
</protein>
<dbReference type="EMBL" id="PVWO01000046">
    <property type="protein sequence ID" value="PSB58148.1"/>
    <property type="molecule type" value="Genomic_DNA"/>
</dbReference>
<keyword evidence="1 2" id="KW-0378">Hydrolase</keyword>
<sequence length="144" mass="16233">MSGNLPIEVAIAILPHEGKFLMQLRDNIPTILYPGLWGLFGGHIEPDETPELAVEREILEEIGYQITEPKKFGCYSDDRVIRHIFYAPLTVEIDKLVLGEGWDLGLLSPVQIEAGFAYSAIAGEERPLGPVHQQIMMDFIEWWG</sequence>
<dbReference type="PROSITE" id="PS00893">
    <property type="entry name" value="NUDIX_BOX"/>
    <property type="match status" value="1"/>
</dbReference>
<name>A0A2T1GJZ7_9CYAN</name>
<dbReference type="InterPro" id="IPR020084">
    <property type="entry name" value="NUDIX_hydrolase_CS"/>
</dbReference>
<evidence type="ECO:0000256" key="1">
    <source>
        <dbReference type="ARBA" id="ARBA00022801"/>
    </source>
</evidence>